<proteinExistence type="predicted"/>
<evidence type="ECO:0000313" key="3">
    <source>
        <dbReference type="Proteomes" id="UP000193467"/>
    </source>
</evidence>
<feature type="compositionally biased region" description="Basic and acidic residues" evidence="1">
    <location>
        <begin position="312"/>
        <end position="329"/>
    </location>
</feature>
<keyword evidence="3" id="KW-1185">Reference proteome</keyword>
<dbReference type="InParanoid" id="A0A1Y2DRK7"/>
<protein>
    <submittedName>
        <fullName evidence="2">Uncharacterized protein</fullName>
    </submittedName>
</protein>
<accession>A0A1Y2DRK7</accession>
<sequence length="392" mass="42275">MELGKGLADLFTTQGVEVQIAGPSLTLFFAALGAQGSPPTISSPDGSFTLTSANCPPSFQSFFELWQASVKPIQRLSSDSRHDLALLLAGKETVSSPIQVDVVRLASNLKEIGLEITQRRTFQQRYQQDLDAALQSHVRPRRSGESERHTLYSPPPAYDGPAPSITDYKGQPQALSAASPSHHHHARADELSFSHSQSSASSPRLLENLSIIRETLYSALADILVSTPSVLGLLGRGLEWASRAYFASTCLAILEVALTRVDSDGVRVVNMGGSSPRVIGPRETPPYLRKFLGKLVEVSQAARAMAEEDDERAMREAAEGDITSEPRLDRLRERLEKGAGGETSEGSRTSTEQTVASLANAINELAIGMASLPAFSERQTEVFKVLSGISSM</sequence>
<dbReference type="OrthoDB" id="3360715at2759"/>
<dbReference type="STRING" id="106004.A0A1Y2DRK7"/>
<dbReference type="EMBL" id="MCGR01000071">
    <property type="protein sequence ID" value="ORY61918.1"/>
    <property type="molecule type" value="Genomic_DNA"/>
</dbReference>
<name>A0A1Y2DRK7_9BASI</name>
<feature type="region of interest" description="Disordered" evidence="1">
    <location>
        <begin position="135"/>
        <end position="198"/>
    </location>
</feature>
<feature type="region of interest" description="Disordered" evidence="1">
    <location>
        <begin position="306"/>
        <end position="329"/>
    </location>
</feature>
<organism evidence="2 3">
    <name type="scientific">Leucosporidium creatinivorum</name>
    <dbReference type="NCBI Taxonomy" id="106004"/>
    <lineage>
        <taxon>Eukaryota</taxon>
        <taxon>Fungi</taxon>
        <taxon>Dikarya</taxon>
        <taxon>Basidiomycota</taxon>
        <taxon>Pucciniomycotina</taxon>
        <taxon>Microbotryomycetes</taxon>
        <taxon>Leucosporidiales</taxon>
        <taxon>Leucosporidium</taxon>
    </lineage>
</organism>
<dbReference type="AlphaFoldDB" id="A0A1Y2DRK7"/>
<evidence type="ECO:0000256" key="1">
    <source>
        <dbReference type="SAM" id="MobiDB-lite"/>
    </source>
</evidence>
<comment type="caution">
    <text evidence="2">The sequence shown here is derived from an EMBL/GenBank/DDBJ whole genome shotgun (WGS) entry which is preliminary data.</text>
</comment>
<evidence type="ECO:0000313" key="2">
    <source>
        <dbReference type="EMBL" id="ORY61918.1"/>
    </source>
</evidence>
<dbReference type="Proteomes" id="UP000193467">
    <property type="component" value="Unassembled WGS sequence"/>
</dbReference>
<reference evidence="2 3" key="1">
    <citation type="submission" date="2016-07" db="EMBL/GenBank/DDBJ databases">
        <title>Pervasive Adenine N6-methylation of Active Genes in Fungi.</title>
        <authorList>
            <consortium name="DOE Joint Genome Institute"/>
            <person name="Mondo S.J."/>
            <person name="Dannebaum R.O."/>
            <person name="Kuo R.C."/>
            <person name="Labutti K."/>
            <person name="Haridas S."/>
            <person name="Kuo A."/>
            <person name="Salamov A."/>
            <person name="Ahrendt S.R."/>
            <person name="Lipzen A."/>
            <person name="Sullivan W."/>
            <person name="Andreopoulos W.B."/>
            <person name="Clum A."/>
            <person name="Lindquist E."/>
            <person name="Daum C."/>
            <person name="Ramamoorthy G.K."/>
            <person name="Gryganskyi A."/>
            <person name="Culley D."/>
            <person name="Magnuson J.K."/>
            <person name="James T.Y."/>
            <person name="O'Malley M.A."/>
            <person name="Stajich J.E."/>
            <person name="Spatafora J.W."/>
            <person name="Visel A."/>
            <person name="Grigoriev I.V."/>
        </authorList>
    </citation>
    <scope>NUCLEOTIDE SEQUENCE [LARGE SCALE GENOMIC DNA]</scope>
    <source>
        <strain evidence="2 3">62-1032</strain>
    </source>
</reference>
<gene>
    <name evidence="2" type="ORF">BCR35DRAFT_309002</name>
</gene>